<evidence type="ECO:0000313" key="3">
    <source>
        <dbReference type="EMBL" id="CAE7609435.1"/>
    </source>
</evidence>
<organism evidence="3 4">
    <name type="scientific">Symbiodinium natans</name>
    <dbReference type="NCBI Taxonomy" id="878477"/>
    <lineage>
        <taxon>Eukaryota</taxon>
        <taxon>Sar</taxon>
        <taxon>Alveolata</taxon>
        <taxon>Dinophyceae</taxon>
        <taxon>Suessiales</taxon>
        <taxon>Symbiodiniaceae</taxon>
        <taxon>Symbiodinium</taxon>
    </lineage>
</organism>
<gene>
    <name evidence="3" type="primary">RE1</name>
    <name evidence="3" type="ORF">SNAT2548_LOCUS34644</name>
</gene>
<dbReference type="Proteomes" id="UP000604046">
    <property type="component" value="Unassembled WGS sequence"/>
</dbReference>
<accession>A0A812V690</accession>
<evidence type="ECO:0000256" key="1">
    <source>
        <dbReference type="SAM" id="MobiDB-lite"/>
    </source>
</evidence>
<feature type="region of interest" description="Disordered" evidence="1">
    <location>
        <begin position="1"/>
        <end position="22"/>
    </location>
</feature>
<keyword evidence="4" id="KW-1185">Reference proteome</keyword>
<dbReference type="Pfam" id="PF07727">
    <property type="entry name" value="RVT_2"/>
    <property type="match status" value="1"/>
</dbReference>
<feature type="compositionally biased region" description="Basic and acidic residues" evidence="1">
    <location>
        <begin position="1"/>
        <end position="15"/>
    </location>
</feature>
<proteinExistence type="predicted"/>
<sequence>MSYKPEEAKNEEKALDPVPNMPLQGEEREWLEQRASALRAFIVQEAMCADQLEEEGEGVDESMNEKVVDAEEELDFVEEILLEDAVVREERSLEAINQRGIRIAKIAADTTTENVEDILKDLKEPLTVTHTVALPEVKAHLPVWIPSIAKEVNHLEGNGTLVPIPLQEAKRLQDRGEITLVPAKTVHTAKPPDAAVITDKEEQEEERSQDIAGKEGPVNVEDLSFFKRKTRLVICGNYIKGDTEVFTTAASAESLRCGLAFAVQRNWDAAITDIASAFTLTPMSESSVRYAITVPKVVVDAGCAQPNTAYLVERLLYGLKEAPRLWGNFRDRRIRRAKIRVGQRGCKFVQMETDPAVWRLVPVGDEEETIAMMIIYVDDVMFLGGKDEVKSMYAWLTKGGDGEDGWKCSELEWVGKRPVRYLGMEVQSRVCEGRRHYHVSQGGYIADLIREYGMEHDKPAQVPATKDLIPHWEEGDEDGGETDEELIRLELLPENCCGWLRGQDRT</sequence>
<evidence type="ECO:0000313" key="4">
    <source>
        <dbReference type="Proteomes" id="UP000604046"/>
    </source>
</evidence>
<feature type="domain" description="Reverse transcriptase Ty1/copia-type" evidence="2">
    <location>
        <begin position="225"/>
        <end position="464"/>
    </location>
</feature>
<name>A0A812V690_9DINO</name>
<dbReference type="AlphaFoldDB" id="A0A812V690"/>
<reference evidence="3" key="1">
    <citation type="submission" date="2021-02" db="EMBL/GenBank/DDBJ databases">
        <authorList>
            <person name="Dougan E. K."/>
            <person name="Rhodes N."/>
            <person name="Thang M."/>
            <person name="Chan C."/>
        </authorList>
    </citation>
    <scope>NUCLEOTIDE SEQUENCE</scope>
</reference>
<dbReference type="InterPro" id="IPR013103">
    <property type="entry name" value="RVT_2"/>
</dbReference>
<evidence type="ECO:0000259" key="2">
    <source>
        <dbReference type="Pfam" id="PF07727"/>
    </source>
</evidence>
<dbReference type="SUPFAM" id="SSF56672">
    <property type="entry name" value="DNA/RNA polymerases"/>
    <property type="match status" value="1"/>
</dbReference>
<protein>
    <submittedName>
        <fullName evidence="3">RE1 protein</fullName>
    </submittedName>
</protein>
<dbReference type="OrthoDB" id="422664at2759"/>
<dbReference type="EMBL" id="CAJNDS010002821">
    <property type="protein sequence ID" value="CAE7609435.1"/>
    <property type="molecule type" value="Genomic_DNA"/>
</dbReference>
<comment type="caution">
    <text evidence="3">The sequence shown here is derived from an EMBL/GenBank/DDBJ whole genome shotgun (WGS) entry which is preliminary data.</text>
</comment>
<dbReference type="InterPro" id="IPR043502">
    <property type="entry name" value="DNA/RNA_pol_sf"/>
</dbReference>